<dbReference type="Proteomes" id="UP000799428">
    <property type="component" value="Unassembled WGS sequence"/>
</dbReference>
<evidence type="ECO:0000256" key="1">
    <source>
        <dbReference type="SAM" id="SignalP"/>
    </source>
</evidence>
<reference evidence="2" key="1">
    <citation type="journal article" date="2020" name="Stud. Mycol.">
        <title>101 Dothideomycetes genomes: a test case for predicting lifestyles and emergence of pathogens.</title>
        <authorList>
            <person name="Haridas S."/>
            <person name="Albert R."/>
            <person name="Binder M."/>
            <person name="Bloem J."/>
            <person name="Labutti K."/>
            <person name="Salamov A."/>
            <person name="Andreopoulos B."/>
            <person name="Baker S."/>
            <person name="Barry K."/>
            <person name="Bills G."/>
            <person name="Bluhm B."/>
            <person name="Cannon C."/>
            <person name="Castanera R."/>
            <person name="Culley D."/>
            <person name="Daum C."/>
            <person name="Ezra D."/>
            <person name="Gonzalez J."/>
            <person name="Henrissat B."/>
            <person name="Kuo A."/>
            <person name="Liang C."/>
            <person name="Lipzen A."/>
            <person name="Lutzoni F."/>
            <person name="Magnuson J."/>
            <person name="Mondo S."/>
            <person name="Nolan M."/>
            <person name="Ohm R."/>
            <person name="Pangilinan J."/>
            <person name="Park H.-J."/>
            <person name="Ramirez L."/>
            <person name="Alfaro M."/>
            <person name="Sun H."/>
            <person name="Tritt A."/>
            <person name="Yoshinaga Y."/>
            <person name="Zwiers L.-H."/>
            <person name="Turgeon B."/>
            <person name="Goodwin S."/>
            <person name="Spatafora J."/>
            <person name="Crous P."/>
            <person name="Grigoriev I."/>
        </authorList>
    </citation>
    <scope>NUCLEOTIDE SEQUENCE</scope>
    <source>
        <strain evidence="2">CBS 279.74</strain>
    </source>
</reference>
<evidence type="ECO:0008006" key="4">
    <source>
        <dbReference type="Google" id="ProtNLM"/>
    </source>
</evidence>
<accession>A0A6G1JUY1</accession>
<dbReference type="InterPro" id="IPR006771">
    <property type="entry name" value="CetA-like"/>
</dbReference>
<keyword evidence="1" id="KW-0732">Signal</keyword>
<dbReference type="AlphaFoldDB" id="A0A6G1JUY1"/>
<feature type="signal peptide" evidence="1">
    <location>
        <begin position="1"/>
        <end position="20"/>
    </location>
</feature>
<dbReference type="PANTHER" id="PTHR36195">
    <property type="entry name" value="DOMAIN PROTEIN, PUTATIVE (AFU_ORTHOLOGUE AFUA_5G01990)-RELATED-RELATED"/>
    <property type="match status" value="1"/>
</dbReference>
<feature type="chain" id="PRO_5026081890" description="BYS1 domain protein" evidence="1">
    <location>
        <begin position="21"/>
        <end position="173"/>
    </location>
</feature>
<keyword evidence="3" id="KW-1185">Reference proteome</keyword>
<protein>
    <recommendedName>
        <fullName evidence="4">BYS1 domain protein</fullName>
    </recommendedName>
</protein>
<dbReference type="OrthoDB" id="3682664at2759"/>
<organism evidence="2 3">
    <name type="scientific">Pleomassaria siparia CBS 279.74</name>
    <dbReference type="NCBI Taxonomy" id="1314801"/>
    <lineage>
        <taxon>Eukaryota</taxon>
        <taxon>Fungi</taxon>
        <taxon>Dikarya</taxon>
        <taxon>Ascomycota</taxon>
        <taxon>Pezizomycotina</taxon>
        <taxon>Dothideomycetes</taxon>
        <taxon>Pleosporomycetidae</taxon>
        <taxon>Pleosporales</taxon>
        <taxon>Pleomassariaceae</taxon>
        <taxon>Pleomassaria</taxon>
    </lineage>
</organism>
<dbReference type="Pfam" id="PF04681">
    <property type="entry name" value="Bys1"/>
    <property type="match status" value="1"/>
</dbReference>
<sequence>MLPVFLSFLVLGLNTLFAHAQITGGVSIINHCADTVYIWSISSTVGPSQTIPPTGYFGENFRTDPISGGITLAMSKDPDGINNGSPQFNFQYIVDIANGNQAVWYEFASLRGSPFEGQRVWVGGDACPVIDWKEGVKVTDTLKACFINAEMLLYLCGPSWQSDSEGLGAKGQD</sequence>
<proteinExistence type="predicted"/>
<dbReference type="EMBL" id="MU005782">
    <property type="protein sequence ID" value="KAF2704414.1"/>
    <property type="molecule type" value="Genomic_DNA"/>
</dbReference>
<gene>
    <name evidence="2" type="ORF">K504DRAFT_461176</name>
</gene>
<dbReference type="PANTHER" id="PTHR36195:SF4">
    <property type="entry name" value="DOMAIN PROTEIN, PUTATIVE (AFU_ORTHOLOGUE AFUA_5G01990)-RELATED"/>
    <property type="match status" value="1"/>
</dbReference>
<evidence type="ECO:0000313" key="2">
    <source>
        <dbReference type="EMBL" id="KAF2704414.1"/>
    </source>
</evidence>
<evidence type="ECO:0000313" key="3">
    <source>
        <dbReference type="Proteomes" id="UP000799428"/>
    </source>
</evidence>
<name>A0A6G1JUY1_9PLEO</name>